<dbReference type="Gene3D" id="3.40.50.620">
    <property type="entry name" value="HUPs"/>
    <property type="match status" value="1"/>
</dbReference>
<name>A0A0F8WQA1_9ZZZZ</name>
<protein>
    <recommendedName>
        <fullName evidence="2">Cytidyltransferase-like domain-containing protein</fullName>
    </recommendedName>
</protein>
<sequence>EIISSLNFVDEVVLSIDKDKTVCKTLELIKPTLFVKGGDRTLDNIPEREVCEKFGIKMVFNIGGEKVQSSSWLISKCINKKNKQ</sequence>
<evidence type="ECO:0008006" key="2">
    <source>
        <dbReference type="Google" id="ProtNLM"/>
    </source>
</evidence>
<evidence type="ECO:0000313" key="1">
    <source>
        <dbReference type="EMBL" id="KKK50500.1"/>
    </source>
</evidence>
<comment type="caution">
    <text evidence="1">The sequence shown here is derived from an EMBL/GenBank/DDBJ whole genome shotgun (WGS) entry which is preliminary data.</text>
</comment>
<proteinExistence type="predicted"/>
<accession>A0A0F8WQA1</accession>
<dbReference type="InterPro" id="IPR014729">
    <property type="entry name" value="Rossmann-like_a/b/a_fold"/>
</dbReference>
<organism evidence="1">
    <name type="scientific">marine sediment metagenome</name>
    <dbReference type="NCBI Taxonomy" id="412755"/>
    <lineage>
        <taxon>unclassified sequences</taxon>
        <taxon>metagenomes</taxon>
        <taxon>ecological metagenomes</taxon>
    </lineage>
</organism>
<dbReference type="EMBL" id="LAZR01067991">
    <property type="protein sequence ID" value="KKK50500.1"/>
    <property type="molecule type" value="Genomic_DNA"/>
</dbReference>
<reference evidence="1" key="1">
    <citation type="journal article" date="2015" name="Nature">
        <title>Complex archaea that bridge the gap between prokaryotes and eukaryotes.</title>
        <authorList>
            <person name="Spang A."/>
            <person name="Saw J.H."/>
            <person name="Jorgensen S.L."/>
            <person name="Zaremba-Niedzwiedzka K."/>
            <person name="Martijn J."/>
            <person name="Lind A.E."/>
            <person name="van Eijk R."/>
            <person name="Schleper C."/>
            <person name="Guy L."/>
            <person name="Ettema T.J."/>
        </authorList>
    </citation>
    <scope>NUCLEOTIDE SEQUENCE</scope>
</reference>
<feature type="non-terminal residue" evidence="1">
    <location>
        <position position="1"/>
    </location>
</feature>
<gene>
    <name evidence="1" type="ORF">LCGC14_3124390</name>
</gene>
<dbReference type="AlphaFoldDB" id="A0A0F8WQA1"/>